<reference evidence="1 2" key="1">
    <citation type="journal article" date="2023" name="Plants (Basel)">
        <title>Bridging the Gap: Combining Genomics and Transcriptomics Approaches to Understand Stylosanthes scabra, an Orphan Legume from the Brazilian Caatinga.</title>
        <authorList>
            <person name="Ferreira-Neto J.R.C."/>
            <person name="da Silva M.D."/>
            <person name="Binneck E."/>
            <person name="de Melo N.F."/>
            <person name="da Silva R.H."/>
            <person name="de Melo A.L.T.M."/>
            <person name="Pandolfi V."/>
            <person name="Bustamante F.O."/>
            <person name="Brasileiro-Vidal A.C."/>
            <person name="Benko-Iseppon A.M."/>
        </authorList>
    </citation>
    <scope>NUCLEOTIDE SEQUENCE [LARGE SCALE GENOMIC DNA]</scope>
    <source>
        <tissue evidence="1">Leaves</tissue>
    </source>
</reference>
<proteinExistence type="predicted"/>
<name>A0ABU6W7E9_9FABA</name>
<evidence type="ECO:0000313" key="2">
    <source>
        <dbReference type="Proteomes" id="UP001341840"/>
    </source>
</evidence>
<accession>A0ABU6W7E9</accession>
<dbReference type="Proteomes" id="UP001341840">
    <property type="component" value="Unassembled WGS sequence"/>
</dbReference>
<dbReference type="EMBL" id="JASCZI010181255">
    <property type="protein sequence ID" value="MED6180008.1"/>
    <property type="molecule type" value="Genomic_DNA"/>
</dbReference>
<sequence length="111" mass="12232">MFPTLSDDELRIIGNCFIDKDIKESLFSIGGLKAPEKDGIEAIFYQHQWDTVSADLSHSFHRSTRSRYSVAIAVRPSRLAVAVAIAAPVRRARVAAGQFWKSVRGPSSPST</sequence>
<evidence type="ECO:0000313" key="1">
    <source>
        <dbReference type="EMBL" id="MED6180008.1"/>
    </source>
</evidence>
<gene>
    <name evidence="1" type="ORF">PIB30_006125</name>
</gene>
<comment type="caution">
    <text evidence="1">The sequence shown here is derived from an EMBL/GenBank/DDBJ whole genome shotgun (WGS) entry which is preliminary data.</text>
</comment>
<organism evidence="1 2">
    <name type="scientific">Stylosanthes scabra</name>
    <dbReference type="NCBI Taxonomy" id="79078"/>
    <lineage>
        <taxon>Eukaryota</taxon>
        <taxon>Viridiplantae</taxon>
        <taxon>Streptophyta</taxon>
        <taxon>Embryophyta</taxon>
        <taxon>Tracheophyta</taxon>
        <taxon>Spermatophyta</taxon>
        <taxon>Magnoliopsida</taxon>
        <taxon>eudicotyledons</taxon>
        <taxon>Gunneridae</taxon>
        <taxon>Pentapetalae</taxon>
        <taxon>rosids</taxon>
        <taxon>fabids</taxon>
        <taxon>Fabales</taxon>
        <taxon>Fabaceae</taxon>
        <taxon>Papilionoideae</taxon>
        <taxon>50 kb inversion clade</taxon>
        <taxon>dalbergioids sensu lato</taxon>
        <taxon>Dalbergieae</taxon>
        <taxon>Pterocarpus clade</taxon>
        <taxon>Stylosanthes</taxon>
    </lineage>
</organism>
<protein>
    <submittedName>
        <fullName evidence="1">Uncharacterized protein</fullName>
    </submittedName>
</protein>
<keyword evidence="2" id="KW-1185">Reference proteome</keyword>